<dbReference type="AlphaFoldDB" id="A0A368LHF1"/>
<gene>
    <name evidence="1" type="ORF">CIK83_11305</name>
</gene>
<evidence type="ECO:0000313" key="1">
    <source>
        <dbReference type="EMBL" id="RCS70055.1"/>
    </source>
</evidence>
<reference evidence="1 2" key="1">
    <citation type="journal article" date="2017" name="Elife">
        <title>Extensive horizontal gene transfer in cheese-associated bacteria.</title>
        <authorList>
            <person name="Bonham K.S."/>
            <person name="Wolfe B.E."/>
            <person name="Dutton R.J."/>
        </authorList>
    </citation>
    <scope>NUCLEOTIDE SEQUENCE [LARGE SCALE GENOMIC DNA]</scope>
    <source>
        <strain evidence="1 2">JB196</strain>
    </source>
</reference>
<name>A0A368LHF1_9VIBR</name>
<dbReference type="Proteomes" id="UP000252479">
    <property type="component" value="Unassembled WGS sequence"/>
</dbReference>
<keyword evidence="2" id="KW-1185">Reference proteome</keyword>
<dbReference type="EMBL" id="QPGL01000002">
    <property type="protein sequence ID" value="RCS70055.1"/>
    <property type="molecule type" value="Genomic_DNA"/>
</dbReference>
<protein>
    <submittedName>
        <fullName evidence="1">Uncharacterized protein</fullName>
    </submittedName>
</protein>
<sequence length="189" mass="21480">MFEAPLYRKIYFGKLDVSTIRFILLFFCVIGATHAKADHIPDLHQARLSPVLVSLSQNITSTCQITALDVSAVPCLSNTASTDSLNQHSLNPHSSKLASSTDFSNDIYVNSFNLRFAHGSFNHDELTPDYVEIFEFSVVSFSSTAWHYTERFTPQHDWMILTKSKSPRISSWKDSNLQYIPQQYPHLFA</sequence>
<accession>A0A368LHF1</accession>
<dbReference type="OrthoDB" id="5876810at2"/>
<comment type="caution">
    <text evidence="1">The sequence shown here is derived from an EMBL/GenBank/DDBJ whole genome shotgun (WGS) entry which is preliminary data.</text>
</comment>
<proteinExistence type="predicted"/>
<evidence type="ECO:0000313" key="2">
    <source>
        <dbReference type="Proteomes" id="UP000252479"/>
    </source>
</evidence>
<organism evidence="1 2">
    <name type="scientific">Vibrio casei</name>
    <dbReference type="NCBI Taxonomy" id="673372"/>
    <lineage>
        <taxon>Bacteria</taxon>
        <taxon>Pseudomonadati</taxon>
        <taxon>Pseudomonadota</taxon>
        <taxon>Gammaproteobacteria</taxon>
        <taxon>Vibrionales</taxon>
        <taxon>Vibrionaceae</taxon>
        <taxon>Vibrio</taxon>
    </lineage>
</organism>